<dbReference type="AlphaFoldDB" id="A0A0E9T1T2"/>
<reference evidence="1" key="1">
    <citation type="submission" date="2014-11" db="EMBL/GenBank/DDBJ databases">
        <authorList>
            <person name="Amaro Gonzalez C."/>
        </authorList>
    </citation>
    <scope>NUCLEOTIDE SEQUENCE</scope>
</reference>
<sequence length="16" mass="1747">MGSFWIRLDAPGVQGI</sequence>
<dbReference type="EMBL" id="GBXM01061667">
    <property type="protein sequence ID" value="JAH46910.1"/>
    <property type="molecule type" value="Transcribed_RNA"/>
</dbReference>
<evidence type="ECO:0000313" key="1">
    <source>
        <dbReference type="EMBL" id="JAH46910.1"/>
    </source>
</evidence>
<accession>A0A0E9T1T2</accession>
<protein>
    <submittedName>
        <fullName evidence="1">Uncharacterized protein</fullName>
    </submittedName>
</protein>
<proteinExistence type="predicted"/>
<name>A0A0E9T1T2_ANGAN</name>
<organism evidence="1">
    <name type="scientific">Anguilla anguilla</name>
    <name type="common">European freshwater eel</name>
    <name type="synonym">Muraena anguilla</name>
    <dbReference type="NCBI Taxonomy" id="7936"/>
    <lineage>
        <taxon>Eukaryota</taxon>
        <taxon>Metazoa</taxon>
        <taxon>Chordata</taxon>
        <taxon>Craniata</taxon>
        <taxon>Vertebrata</taxon>
        <taxon>Euteleostomi</taxon>
        <taxon>Actinopterygii</taxon>
        <taxon>Neopterygii</taxon>
        <taxon>Teleostei</taxon>
        <taxon>Anguilliformes</taxon>
        <taxon>Anguillidae</taxon>
        <taxon>Anguilla</taxon>
    </lineage>
</organism>
<reference evidence="1" key="2">
    <citation type="journal article" date="2015" name="Fish Shellfish Immunol.">
        <title>Early steps in the European eel (Anguilla anguilla)-Vibrio vulnificus interaction in the gills: Role of the RtxA13 toxin.</title>
        <authorList>
            <person name="Callol A."/>
            <person name="Pajuelo D."/>
            <person name="Ebbesson L."/>
            <person name="Teles M."/>
            <person name="MacKenzie S."/>
            <person name="Amaro C."/>
        </authorList>
    </citation>
    <scope>NUCLEOTIDE SEQUENCE</scope>
</reference>